<evidence type="ECO:0000256" key="8">
    <source>
        <dbReference type="ARBA" id="ARBA00022723"/>
    </source>
</evidence>
<evidence type="ECO:0000256" key="11">
    <source>
        <dbReference type="ARBA" id="ARBA00022837"/>
    </source>
</evidence>
<reference evidence="17 18" key="1">
    <citation type="journal article" date="2016" name="Proc. Natl. Acad. Sci. U.S.A.">
        <title>Comparative genomics of biotechnologically important yeasts.</title>
        <authorList>
            <person name="Riley R."/>
            <person name="Haridas S."/>
            <person name="Wolfe K.H."/>
            <person name="Lopes M.R."/>
            <person name="Hittinger C.T."/>
            <person name="Goeker M."/>
            <person name="Salamov A.A."/>
            <person name="Wisecaver J.H."/>
            <person name="Long T.M."/>
            <person name="Calvey C.H."/>
            <person name="Aerts A.L."/>
            <person name="Barry K.W."/>
            <person name="Choi C."/>
            <person name="Clum A."/>
            <person name="Coughlan A.Y."/>
            <person name="Deshpande S."/>
            <person name="Douglass A.P."/>
            <person name="Hanson S.J."/>
            <person name="Klenk H.-P."/>
            <person name="LaButti K.M."/>
            <person name="Lapidus A."/>
            <person name="Lindquist E.A."/>
            <person name="Lipzen A.M."/>
            <person name="Meier-Kolthoff J.P."/>
            <person name="Ohm R.A."/>
            <person name="Otillar R.P."/>
            <person name="Pangilinan J.L."/>
            <person name="Peng Y."/>
            <person name="Rokas A."/>
            <person name="Rosa C.A."/>
            <person name="Scheuner C."/>
            <person name="Sibirny A.A."/>
            <person name="Slot J.C."/>
            <person name="Stielow J.B."/>
            <person name="Sun H."/>
            <person name="Kurtzman C.P."/>
            <person name="Blackwell M."/>
            <person name="Grigoriev I.V."/>
            <person name="Jeffries T.W."/>
        </authorList>
    </citation>
    <scope>NUCLEOTIDE SEQUENCE [LARGE SCALE GENOMIC DNA]</scope>
    <source>
        <strain evidence="17 18">DSM 6958</strain>
    </source>
</reference>
<dbReference type="GO" id="GO:0046872">
    <property type="term" value="F:metal ion binding"/>
    <property type="evidence" value="ECO:0007669"/>
    <property type="project" value="UniProtKB-KW"/>
</dbReference>
<keyword evidence="8" id="KW-0479">Metal-binding</keyword>
<dbReference type="Pfam" id="PF00565">
    <property type="entry name" value="SNase"/>
    <property type="match status" value="1"/>
</dbReference>
<dbReference type="FunFam" id="2.40.50.90:FF:000029">
    <property type="entry name" value="Probable endonuclease lcl3"/>
    <property type="match status" value="1"/>
</dbReference>
<evidence type="ECO:0000256" key="2">
    <source>
        <dbReference type="ARBA" id="ARBA00004173"/>
    </source>
</evidence>
<evidence type="ECO:0000259" key="16">
    <source>
        <dbReference type="PROSITE" id="PS50830"/>
    </source>
</evidence>
<evidence type="ECO:0000256" key="6">
    <source>
        <dbReference type="ARBA" id="ARBA00022692"/>
    </source>
</evidence>
<sequence length="224" mass="25641">MLHSDSYRDRAFTAALVAGGLVSGYYIYRTYLARIVTSRDLPASFLRRKSLLGHVVKVGDGDNFRLFHTPGGYWAGWGWLRAVPRINQRGVGRQTLHIRLNGVDAPECAHFGNPAQPYSTEALNWLRSYLLGKRVRVKPLVEDQYGRTVASVKVWKWNGRRDVSTEMVRRGWAVVYEGKMNAEFEGKQAKLLKLEAEARRRKWGMWATGKGESPGEYKKRVKRE</sequence>
<dbReference type="SUPFAM" id="SSF50199">
    <property type="entry name" value="Staphylococcal nuclease"/>
    <property type="match status" value="1"/>
</dbReference>
<dbReference type="AlphaFoldDB" id="A0A1E3PLL8"/>
<dbReference type="PROSITE" id="PS50830">
    <property type="entry name" value="TNASE_3"/>
    <property type="match status" value="1"/>
</dbReference>
<evidence type="ECO:0000256" key="13">
    <source>
        <dbReference type="ARBA" id="ARBA00023128"/>
    </source>
</evidence>
<evidence type="ECO:0000256" key="5">
    <source>
        <dbReference type="ARBA" id="ARBA00014651"/>
    </source>
</evidence>
<keyword evidence="9 17" id="KW-0255">Endonuclease</keyword>
<name>A0A1E3PLL8_9ASCO</name>
<evidence type="ECO:0000256" key="7">
    <source>
        <dbReference type="ARBA" id="ARBA00022722"/>
    </source>
</evidence>
<comment type="similarity">
    <text evidence="3">Belongs to the LCL3 family.</text>
</comment>
<evidence type="ECO:0000256" key="4">
    <source>
        <dbReference type="ARBA" id="ARBA00013404"/>
    </source>
</evidence>
<dbReference type="InterPro" id="IPR016071">
    <property type="entry name" value="Staphylococal_nuclease_OB-fold"/>
</dbReference>
<keyword evidence="6 15" id="KW-0812">Transmembrane</keyword>
<dbReference type="Gene3D" id="2.40.50.90">
    <property type="match status" value="1"/>
</dbReference>
<keyword evidence="7" id="KW-0540">Nuclease</keyword>
<dbReference type="Proteomes" id="UP000095009">
    <property type="component" value="Unassembled WGS sequence"/>
</dbReference>
<evidence type="ECO:0000256" key="3">
    <source>
        <dbReference type="ARBA" id="ARBA00005435"/>
    </source>
</evidence>
<protein>
    <recommendedName>
        <fullName evidence="4">Probable endonuclease LCL3</fullName>
    </recommendedName>
    <alternativeName>
        <fullName evidence="5">Probable endonuclease lcl3</fullName>
    </alternativeName>
</protein>
<dbReference type="PANTHER" id="PTHR12302:SF3">
    <property type="entry name" value="SERINE_THREONINE-PROTEIN KINASE 31"/>
    <property type="match status" value="1"/>
</dbReference>
<dbReference type="GO" id="GO:0016787">
    <property type="term" value="F:hydrolase activity"/>
    <property type="evidence" value="ECO:0007669"/>
    <property type="project" value="UniProtKB-KW"/>
</dbReference>
<dbReference type="SMART" id="SM00318">
    <property type="entry name" value="SNc"/>
    <property type="match status" value="1"/>
</dbReference>
<keyword evidence="11" id="KW-0106">Calcium</keyword>
<feature type="transmembrane region" description="Helical" evidence="15">
    <location>
        <begin position="12"/>
        <end position="28"/>
    </location>
</feature>
<feature type="domain" description="TNase-like" evidence="16">
    <location>
        <begin position="49"/>
        <end position="208"/>
    </location>
</feature>
<dbReference type="GO" id="GO:0005739">
    <property type="term" value="C:mitochondrion"/>
    <property type="evidence" value="ECO:0007669"/>
    <property type="project" value="UniProtKB-SubCell"/>
</dbReference>
<dbReference type="STRING" id="857566.A0A1E3PLL8"/>
<evidence type="ECO:0000313" key="18">
    <source>
        <dbReference type="Proteomes" id="UP000095009"/>
    </source>
</evidence>
<dbReference type="OrthoDB" id="430293at2759"/>
<dbReference type="GO" id="GO:0016020">
    <property type="term" value="C:membrane"/>
    <property type="evidence" value="ECO:0007669"/>
    <property type="project" value="UniProtKB-SubCell"/>
</dbReference>
<evidence type="ECO:0000256" key="9">
    <source>
        <dbReference type="ARBA" id="ARBA00022759"/>
    </source>
</evidence>
<evidence type="ECO:0000256" key="1">
    <source>
        <dbReference type="ARBA" id="ARBA00004167"/>
    </source>
</evidence>
<comment type="subcellular location">
    <subcellularLocation>
        <location evidence="1">Membrane</location>
        <topology evidence="1">Single-pass membrane protein</topology>
    </subcellularLocation>
    <subcellularLocation>
        <location evidence="2">Mitochondrion</location>
    </subcellularLocation>
</comment>
<gene>
    <name evidence="17" type="ORF">NADFUDRAFT_50248</name>
</gene>
<dbReference type="PANTHER" id="PTHR12302">
    <property type="entry name" value="EBNA2 BINDING PROTEIN P100"/>
    <property type="match status" value="1"/>
</dbReference>
<dbReference type="InterPro" id="IPR035437">
    <property type="entry name" value="SNase_OB-fold_sf"/>
</dbReference>
<keyword evidence="10" id="KW-0378">Hydrolase</keyword>
<keyword evidence="12 15" id="KW-1133">Transmembrane helix</keyword>
<organism evidence="17 18">
    <name type="scientific">Nadsonia fulvescens var. elongata DSM 6958</name>
    <dbReference type="NCBI Taxonomy" id="857566"/>
    <lineage>
        <taxon>Eukaryota</taxon>
        <taxon>Fungi</taxon>
        <taxon>Dikarya</taxon>
        <taxon>Ascomycota</taxon>
        <taxon>Saccharomycotina</taxon>
        <taxon>Dipodascomycetes</taxon>
        <taxon>Dipodascales</taxon>
        <taxon>Dipodascales incertae sedis</taxon>
        <taxon>Nadsonia</taxon>
    </lineage>
</organism>
<accession>A0A1E3PLL8</accession>
<dbReference type="EMBL" id="KV454408">
    <property type="protein sequence ID" value="ODQ66333.1"/>
    <property type="molecule type" value="Genomic_DNA"/>
</dbReference>
<dbReference type="GO" id="GO:0004519">
    <property type="term" value="F:endonuclease activity"/>
    <property type="evidence" value="ECO:0007669"/>
    <property type="project" value="UniProtKB-KW"/>
</dbReference>
<evidence type="ECO:0000256" key="15">
    <source>
        <dbReference type="SAM" id="Phobius"/>
    </source>
</evidence>
<evidence type="ECO:0000256" key="14">
    <source>
        <dbReference type="ARBA" id="ARBA00023136"/>
    </source>
</evidence>
<evidence type="ECO:0000256" key="10">
    <source>
        <dbReference type="ARBA" id="ARBA00022801"/>
    </source>
</evidence>
<evidence type="ECO:0000256" key="12">
    <source>
        <dbReference type="ARBA" id="ARBA00022989"/>
    </source>
</evidence>
<keyword evidence="14 15" id="KW-0472">Membrane</keyword>
<keyword evidence="13" id="KW-0496">Mitochondrion</keyword>
<proteinExistence type="inferred from homology"/>
<keyword evidence="18" id="KW-1185">Reference proteome</keyword>
<evidence type="ECO:0000313" key="17">
    <source>
        <dbReference type="EMBL" id="ODQ66333.1"/>
    </source>
</evidence>